<evidence type="ECO:0000313" key="10">
    <source>
        <dbReference type="Proteomes" id="UP000050488"/>
    </source>
</evidence>
<dbReference type="SUPFAM" id="SSF56645">
    <property type="entry name" value="Acyl-CoA dehydrogenase NM domain-like"/>
    <property type="match status" value="1"/>
</dbReference>
<dbReference type="Proteomes" id="UP000050488">
    <property type="component" value="Unassembled WGS sequence"/>
</dbReference>
<dbReference type="GO" id="GO:0050660">
    <property type="term" value="F:flavin adenine dinucleotide binding"/>
    <property type="evidence" value="ECO:0007669"/>
    <property type="project" value="InterPro"/>
</dbReference>
<evidence type="ECO:0000256" key="3">
    <source>
        <dbReference type="ARBA" id="ARBA00022630"/>
    </source>
</evidence>
<dbReference type="PANTHER" id="PTHR43188">
    <property type="entry name" value="ACYL-COENZYME A OXIDASE"/>
    <property type="match status" value="1"/>
</dbReference>
<feature type="domain" description="Acyl-CoA dehydrogenase/oxidase C-terminal" evidence="6">
    <location>
        <begin position="243"/>
        <end position="384"/>
    </location>
</feature>
<reference evidence="9 10" key="1">
    <citation type="submission" date="2015-10" db="EMBL/GenBank/DDBJ databases">
        <title>Corynebacteirum lowii and Corynebacterium oculi species nova, derived from human clinical disease and and emended description of Corynebacterium mastiditis.</title>
        <authorList>
            <person name="Bernard K."/>
            <person name="Pacheco A.L."/>
            <person name="Mcdougall C."/>
            <person name="Burtx T."/>
            <person name="Weibe D."/>
            <person name="Tyler S."/>
            <person name="Olson A.B."/>
            <person name="Cnockaert M."/>
            <person name="Eguchi H."/>
            <person name="Kuwahara T."/>
            <person name="Nakayama-Imaohji H."/>
            <person name="Boudewijins M."/>
            <person name="Van Hoecke F."/>
            <person name="Bernier A.-M."/>
            <person name="Vandamme P."/>
        </authorList>
    </citation>
    <scope>NUCLEOTIDE SEQUENCE [LARGE SCALE GENOMIC DNA]</scope>
    <source>
        <strain evidence="9 10">NML 130206</strain>
    </source>
</reference>
<comment type="similarity">
    <text evidence="2 5">Belongs to the acyl-CoA dehydrogenase family.</text>
</comment>
<dbReference type="GO" id="GO:0003995">
    <property type="term" value="F:acyl-CoA dehydrogenase activity"/>
    <property type="evidence" value="ECO:0007669"/>
    <property type="project" value="InterPro"/>
</dbReference>
<proteinExistence type="inferred from homology"/>
<dbReference type="RefSeq" id="WP_055177471.1">
    <property type="nucleotide sequence ID" value="NZ_JAUSQY010000001.1"/>
</dbReference>
<comment type="cofactor">
    <cofactor evidence="1 5">
        <name>FAD</name>
        <dbReference type="ChEBI" id="CHEBI:57692"/>
    </cofactor>
</comment>
<evidence type="ECO:0000259" key="8">
    <source>
        <dbReference type="Pfam" id="PF02771"/>
    </source>
</evidence>
<dbReference type="InterPro" id="IPR037069">
    <property type="entry name" value="AcylCoA_DH/ox_N_sf"/>
</dbReference>
<feature type="domain" description="Acyl-CoA oxidase/dehydrogenase middle" evidence="7">
    <location>
        <begin position="134"/>
        <end position="225"/>
    </location>
</feature>
<dbReference type="InterPro" id="IPR013786">
    <property type="entry name" value="AcylCoA_DH/ox_N"/>
</dbReference>
<dbReference type="GO" id="GO:0006635">
    <property type="term" value="P:fatty acid beta-oxidation"/>
    <property type="evidence" value="ECO:0007669"/>
    <property type="project" value="InterPro"/>
</dbReference>
<dbReference type="SUPFAM" id="SSF47203">
    <property type="entry name" value="Acyl-CoA dehydrogenase C-terminal domain-like"/>
    <property type="match status" value="1"/>
</dbReference>
<dbReference type="PANTHER" id="PTHR43188:SF1">
    <property type="entry name" value="ACYL-COA DEHYDROGENASE"/>
    <property type="match status" value="1"/>
</dbReference>
<keyword evidence="10" id="KW-1185">Reference proteome</keyword>
<sequence>MSTPLSNSTADFYGIFADVDGKDLEYWNTTRAFADEVRDQINDAWEKAEYRIPVVKRAADLGIVRDGIDIPGFEPMSIRANRLITMELARLDGSIGTAIVVQSGLAMKSIALCGSEEQKEKYLAPMARCEVLGAFALTEPTHGSDSIALETTAVLDGDEYVINGAKKWIGQGSVGHITIVWARMEDGQVGGFIVPQDTPGYNAETIKGKASLRAIHQAEIHLENVRIPKENRLPGAKSFRDTAEILAGTRIGVAWAALGLAIDCYEKALSYAQERVQFGKPLVSFQIVQQRLSDMLQDIVSMALYCKRLLEMEEAGTLNEKQAALAKVHNTRKARSVAATARDMLGGVGILLENDIIRHMCDIEALHTYEGTDTIQSLIVGKTITGVSAYR</sequence>
<dbReference type="Gene3D" id="1.10.540.10">
    <property type="entry name" value="Acyl-CoA dehydrogenase/oxidase, N-terminal domain"/>
    <property type="match status" value="1"/>
</dbReference>
<dbReference type="Pfam" id="PF02771">
    <property type="entry name" value="Acyl-CoA_dh_N"/>
    <property type="match status" value="1"/>
</dbReference>
<accession>A0A0Q0UKZ4</accession>
<evidence type="ECO:0000256" key="5">
    <source>
        <dbReference type="RuleBase" id="RU362125"/>
    </source>
</evidence>
<dbReference type="AlphaFoldDB" id="A0A0Q0UKZ4"/>
<evidence type="ECO:0000256" key="2">
    <source>
        <dbReference type="ARBA" id="ARBA00009347"/>
    </source>
</evidence>
<name>A0A0Q0UKZ4_9CORY</name>
<evidence type="ECO:0000256" key="4">
    <source>
        <dbReference type="ARBA" id="ARBA00022827"/>
    </source>
</evidence>
<dbReference type="OrthoDB" id="9770681at2"/>
<evidence type="ECO:0000313" key="9">
    <source>
        <dbReference type="EMBL" id="KQB86952.1"/>
    </source>
</evidence>
<keyword evidence="3 5" id="KW-0285">Flavoprotein</keyword>
<dbReference type="STRING" id="1544413.Clow_01163"/>
<keyword evidence="4 5" id="KW-0274">FAD</keyword>
<dbReference type="EC" id="1.3.99.-" evidence="9"/>
<dbReference type="PROSITE" id="PS00073">
    <property type="entry name" value="ACYL_COA_DH_2"/>
    <property type="match status" value="1"/>
</dbReference>
<dbReference type="InterPro" id="IPR009100">
    <property type="entry name" value="AcylCoA_DH/oxidase_NM_dom_sf"/>
</dbReference>
<dbReference type="InterPro" id="IPR006089">
    <property type="entry name" value="Acyl-CoA_DH_CS"/>
</dbReference>
<evidence type="ECO:0000259" key="7">
    <source>
        <dbReference type="Pfam" id="PF02770"/>
    </source>
</evidence>
<gene>
    <name evidence="9" type="primary">mmgC_2</name>
    <name evidence="9" type="ORF">Clow_01163</name>
</gene>
<keyword evidence="5 9" id="KW-0560">Oxidoreductase</keyword>
<protein>
    <submittedName>
        <fullName evidence="9">Acyl-CoA dehydrogenase</fullName>
        <ecNumber evidence="9">1.3.99.-</ecNumber>
    </submittedName>
</protein>
<evidence type="ECO:0000256" key="1">
    <source>
        <dbReference type="ARBA" id="ARBA00001974"/>
    </source>
</evidence>
<comment type="caution">
    <text evidence="9">The sequence shown here is derived from an EMBL/GenBank/DDBJ whole genome shotgun (WGS) entry which is preliminary data.</text>
</comment>
<dbReference type="InterPro" id="IPR036250">
    <property type="entry name" value="AcylCo_DH-like_C"/>
</dbReference>
<dbReference type="Pfam" id="PF00441">
    <property type="entry name" value="Acyl-CoA_dh_1"/>
    <property type="match status" value="1"/>
</dbReference>
<dbReference type="Pfam" id="PF02770">
    <property type="entry name" value="Acyl-CoA_dh_M"/>
    <property type="match status" value="1"/>
</dbReference>
<dbReference type="PATRIC" id="fig|1544413.3.peg.1170"/>
<dbReference type="InterPro" id="IPR006091">
    <property type="entry name" value="Acyl-CoA_Oxase/DH_mid-dom"/>
</dbReference>
<dbReference type="InterPro" id="IPR009075">
    <property type="entry name" value="AcylCo_DH/oxidase_C"/>
</dbReference>
<dbReference type="Gene3D" id="2.40.110.10">
    <property type="entry name" value="Butyryl-CoA Dehydrogenase, subunit A, domain 2"/>
    <property type="match status" value="1"/>
</dbReference>
<organism evidence="9 10">
    <name type="scientific">Corynebacterium lowii</name>
    <dbReference type="NCBI Taxonomy" id="1544413"/>
    <lineage>
        <taxon>Bacteria</taxon>
        <taxon>Bacillati</taxon>
        <taxon>Actinomycetota</taxon>
        <taxon>Actinomycetes</taxon>
        <taxon>Mycobacteriales</taxon>
        <taxon>Corynebacteriaceae</taxon>
        <taxon>Corynebacterium</taxon>
    </lineage>
</organism>
<evidence type="ECO:0000259" key="6">
    <source>
        <dbReference type="Pfam" id="PF00441"/>
    </source>
</evidence>
<dbReference type="InterPro" id="IPR045008">
    <property type="entry name" value="ACX4-like"/>
</dbReference>
<dbReference type="Gene3D" id="1.20.140.10">
    <property type="entry name" value="Butyryl-CoA Dehydrogenase, subunit A, domain 3"/>
    <property type="match status" value="1"/>
</dbReference>
<dbReference type="EMBL" id="LKEV01000002">
    <property type="protein sequence ID" value="KQB86952.1"/>
    <property type="molecule type" value="Genomic_DNA"/>
</dbReference>
<feature type="domain" description="Acyl-CoA dehydrogenase/oxidase N-terminal" evidence="8">
    <location>
        <begin position="28"/>
        <end position="129"/>
    </location>
</feature>
<dbReference type="InterPro" id="IPR046373">
    <property type="entry name" value="Acyl-CoA_Oxase/DH_mid-dom_sf"/>
</dbReference>